<keyword evidence="5 6" id="KW-0472">Membrane</keyword>
<dbReference type="GeneID" id="19971524"/>
<organism evidence="7 8">
    <name type="scientific">Cyphellophora europaea (strain CBS 101466)</name>
    <name type="common">Phialophora europaea</name>
    <dbReference type="NCBI Taxonomy" id="1220924"/>
    <lineage>
        <taxon>Eukaryota</taxon>
        <taxon>Fungi</taxon>
        <taxon>Dikarya</taxon>
        <taxon>Ascomycota</taxon>
        <taxon>Pezizomycotina</taxon>
        <taxon>Eurotiomycetes</taxon>
        <taxon>Chaetothyriomycetidae</taxon>
        <taxon>Chaetothyriales</taxon>
        <taxon>Cyphellophoraceae</taxon>
        <taxon>Cyphellophora</taxon>
    </lineage>
</organism>
<feature type="transmembrane region" description="Helical" evidence="6">
    <location>
        <begin position="34"/>
        <end position="52"/>
    </location>
</feature>
<evidence type="ECO:0000256" key="3">
    <source>
        <dbReference type="ARBA" id="ARBA00022692"/>
    </source>
</evidence>
<feature type="transmembrane region" description="Helical" evidence="6">
    <location>
        <begin position="87"/>
        <end position="106"/>
    </location>
</feature>
<proteinExistence type="inferred from homology"/>
<keyword evidence="8" id="KW-1185">Reference proteome</keyword>
<dbReference type="InterPro" id="IPR044890">
    <property type="entry name" value="TMEM14_sf"/>
</dbReference>
<comment type="subcellular location">
    <subcellularLocation>
        <location evidence="1">Membrane</location>
    </subcellularLocation>
</comment>
<evidence type="ECO:0008006" key="9">
    <source>
        <dbReference type="Google" id="ProtNLM"/>
    </source>
</evidence>
<feature type="transmembrane region" description="Helical" evidence="6">
    <location>
        <begin position="64"/>
        <end position="81"/>
    </location>
</feature>
<dbReference type="FunCoup" id="W2S2Q0">
    <property type="interactions" value="66"/>
</dbReference>
<keyword evidence="3 6" id="KW-0812">Transmembrane</keyword>
<dbReference type="Gene3D" id="1.10.10.1740">
    <property type="entry name" value="Transmembrane protein 14-like"/>
    <property type="match status" value="1"/>
</dbReference>
<dbReference type="RefSeq" id="XP_008716753.1">
    <property type="nucleotide sequence ID" value="XM_008718531.1"/>
</dbReference>
<dbReference type="PANTHER" id="PTHR12668">
    <property type="entry name" value="TRANSMEMBRANE PROTEIN 14, 15"/>
    <property type="match status" value="1"/>
</dbReference>
<evidence type="ECO:0000256" key="6">
    <source>
        <dbReference type="SAM" id="Phobius"/>
    </source>
</evidence>
<evidence type="ECO:0000256" key="1">
    <source>
        <dbReference type="ARBA" id="ARBA00004370"/>
    </source>
</evidence>
<dbReference type="Pfam" id="PF03647">
    <property type="entry name" value="Tmemb_14"/>
    <property type="match status" value="1"/>
</dbReference>
<evidence type="ECO:0000256" key="4">
    <source>
        <dbReference type="ARBA" id="ARBA00022989"/>
    </source>
</evidence>
<protein>
    <recommendedName>
        <fullName evidence="9">TMEM14 protein</fullName>
    </recommendedName>
</protein>
<dbReference type="InParanoid" id="W2S2Q0"/>
<dbReference type="EMBL" id="KB822719">
    <property type="protein sequence ID" value="ETN42244.1"/>
    <property type="molecule type" value="Genomic_DNA"/>
</dbReference>
<dbReference type="eggNOG" id="KOG4267">
    <property type="taxonomic scope" value="Eukaryota"/>
</dbReference>
<dbReference type="OrthoDB" id="5620at2759"/>
<evidence type="ECO:0000256" key="2">
    <source>
        <dbReference type="ARBA" id="ARBA00007590"/>
    </source>
</evidence>
<name>W2S2Q0_CYPE1</name>
<dbReference type="HOGENOM" id="CLU_096652_3_0_1"/>
<sequence length="115" mass="11570">MAPLLDTVSPLPAFILGALTSIGGSIGYVRTGSVPSIAAGLTVGALYGLGGYRIHTKAPYGVELALLASFVLAGSSLPRAIKTGKPLPWGLSVLAVSGLLVYGRAYSQNASPKSA</sequence>
<evidence type="ECO:0000256" key="5">
    <source>
        <dbReference type="ARBA" id="ARBA00023136"/>
    </source>
</evidence>
<reference evidence="7 8" key="1">
    <citation type="submission" date="2013-03" db="EMBL/GenBank/DDBJ databases">
        <title>The Genome Sequence of Phialophora europaea CBS 101466.</title>
        <authorList>
            <consortium name="The Broad Institute Genomics Platform"/>
            <person name="Cuomo C."/>
            <person name="de Hoog S."/>
            <person name="Gorbushina A."/>
            <person name="Walker B."/>
            <person name="Young S.K."/>
            <person name="Zeng Q."/>
            <person name="Gargeya S."/>
            <person name="Fitzgerald M."/>
            <person name="Haas B."/>
            <person name="Abouelleil A."/>
            <person name="Allen A.W."/>
            <person name="Alvarado L."/>
            <person name="Arachchi H.M."/>
            <person name="Berlin A.M."/>
            <person name="Chapman S.B."/>
            <person name="Gainer-Dewar J."/>
            <person name="Goldberg J."/>
            <person name="Griggs A."/>
            <person name="Gujja S."/>
            <person name="Hansen M."/>
            <person name="Howarth C."/>
            <person name="Imamovic A."/>
            <person name="Ireland A."/>
            <person name="Larimer J."/>
            <person name="McCowan C."/>
            <person name="Murphy C."/>
            <person name="Pearson M."/>
            <person name="Poon T.W."/>
            <person name="Priest M."/>
            <person name="Roberts A."/>
            <person name="Saif S."/>
            <person name="Shea T."/>
            <person name="Sisk P."/>
            <person name="Sykes S."/>
            <person name="Wortman J."/>
            <person name="Nusbaum C."/>
            <person name="Birren B."/>
        </authorList>
    </citation>
    <scope>NUCLEOTIDE SEQUENCE [LARGE SCALE GENOMIC DNA]</scope>
    <source>
        <strain evidence="7 8">CBS 101466</strain>
    </source>
</reference>
<accession>W2S2Q0</accession>
<dbReference type="VEuPathDB" id="FungiDB:HMPREF1541_04185"/>
<comment type="similarity">
    <text evidence="2">Belongs to the TMEM14 family.</text>
</comment>
<evidence type="ECO:0000313" key="7">
    <source>
        <dbReference type="EMBL" id="ETN42244.1"/>
    </source>
</evidence>
<dbReference type="InterPro" id="IPR005349">
    <property type="entry name" value="TMEM14"/>
</dbReference>
<gene>
    <name evidence="7" type="ORF">HMPREF1541_04185</name>
</gene>
<dbReference type="AlphaFoldDB" id="W2S2Q0"/>
<evidence type="ECO:0000313" key="8">
    <source>
        <dbReference type="Proteomes" id="UP000030752"/>
    </source>
</evidence>
<dbReference type="GO" id="GO:0016020">
    <property type="term" value="C:membrane"/>
    <property type="evidence" value="ECO:0007669"/>
    <property type="project" value="UniProtKB-SubCell"/>
</dbReference>
<keyword evidence="4 6" id="KW-1133">Transmembrane helix</keyword>
<dbReference type="Proteomes" id="UP000030752">
    <property type="component" value="Unassembled WGS sequence"/>
</dbReference>
<feature type="transmembrane region" description="Helical" evidence="6">
    <location>
        <begin position="7"/>
        <end position="28"/>
    </location>
</feature>
<dbReference type="PANTHER" id="PTHR12668:SF15">
    <property type="entry name" value="UPF0136 DOMAIN PROTEIN (AFU_ORTHOLOGUE AFUA_1G03720)"/>
    <property type="match status" value="1"/>
</dbReference>